<keyword evidence="16" id="KW-1185">Reference proteome</keyword>
<dbReference type="InterPro" id="IPR007308">
    <property type="entry name" value="Rtr1/RPAP2_dom"/>
</dbReference>
<comment type="caution">
    <text evidence="15">The sequence shown here is derived from an EMBL/GenBank/DDBJ whole genome shotgun (WGS) entry which is preliminary data.</text>
</comment>
<sequence length="159" mass="17878">MAGTPSPRQPPLWPLVLLQVPLNLLLQNQLSTIGSLISRSDYNDIVTERALANLCGNPLCFKPLPSDRPRRKSRYRISLKEYKVYDLQETYMYCSSDCVVNSGTFGRSLNEERCSILDSSKIDAVLVLIGDSSSKNEVGLGAKFNVTSRLHITNMYKYK</sequence>
<dbReference type="EC" id="3.1.3.16" evidence="12"/>
<evidence type="ECO:0000256" key="11">
    <source>
        <dbReference type="PROSITE-ProRule" id="PRU00812"/>
    </source>
</evidence>
<dbReference type="InterPro" id="IPR038534">
    <property type="entry name" value="Rtr1/RPAP2_sf"/>
</dbReference>
<evidence type="ECO:0000256" key="4">
    <source>
        <dbReference type="ARBA" id="ARBA00022771"/>
    </source>
</evidence>
<comment type="similarity">
    <text evidence="2 11 12">Belongs to the RPAP2 family.</text>
</comment>
<dbReference type="PROSITE" id="PS51479">
    <property type="entry name" value="ZF_RTR1"/>
    <property type="match status" value="1"/>
</dbReference>
<evidence type="ECO:0000256" key="1">
    <source>
        <dbReference type="ARBA" id="ARBA00004123"/>
    </source>
</evidence>
<evidence type="ECO:0000256" key="9">
    <source>
        <dbReference type="ARBA" id="ARBA00047761"/>
    </source>
</evidence>
<comment type="subcellular location">
    <subcellularLocation>
        <location evidence="1 12">Nucleus</location>
    </subcellularLocation>
</comment>
<name>A0A7J6HWK4_CANSA</name>
<gene>
    <name evidence="15" type="ORF">G4B88_023765</name>
</gene>
<dbReference type="GO" id="GO:0008270">
    <property type="term" value="F:zinc ion binding"/>
    <property type="evidence" value="ECO:0007669"/>
    <property type="project" value="UniProtKB-KW"/>
</dbReference>
<keyword evidence="3 12" id="KW-0479">Metal-binding</keyword>
<dbReference type="InterPro" id="IPR039693">
    <property type="entry name" value="Rtr1/RPAP2"/>
</dbReference>
<keyword evidence="7 12" id="KW-0904">Protein phosphatase</keyword>
<reference evidence="15 16" key="1">
    <citation type="journal article" date="2020" name="bioRxiv">
        <title>Sequence and annotation of 42 cannabis genomes reveals extensive copy number variation in cannabinoid synthesis and pathogen resistance genes.</title>
        <authorList>
            <person name="Mckernan K.J."/>
            <person name="Helbert Y."/>
            <person name="Kane L.T."/>
            <person name="Ebling H."/>
            <person name="Zhang L."/>
            <person name="Liu B."/>
            <person name="Eaton Z."/>
            <person name="Mclaughlin S."/>
            <person name="Kingan S."/>
            <person name="Baybayan P."/>
            <person name="Concepcion G."/>
            <person name="Jordan M."/>
            <person name="Riva A."/>
            <person name="Barbazuk W."/>
            <person name="Harkins T."/>
        </authorList>
    </citation>
    <scope>NUCLEOTIDE SEQUENCE [LARGE SCALE GENOMIC DNA]</scope>
    <source>
        <strain evidence="16">cv. Jamaican Lion 4</strain>
        <tissue evidence="15">Leaf</tissue>
    </source>
</reference>
<evidence type="ECO:0000256" key="12">
    <source>
        <dbReference type="RuleBase" id="RU367080"/>
    </source>
</evidence>
<evidence type="ECO:0000256" key="7">
    <source>
        <dbReference type="ARBA" id="ARBA00022912"/>
    </source>
</evidence>
<protein>
    <recommendedName>
        <fullName evidence="12">RNA polymerase II subunit B1 CTD phosphatase RPAP2 homolog</fullName>
        <ecNumber evidence="12">3.1.3.16</ecNumber>
    </recommendedName>
</protein>
<dbReference type="Gene3D" id="1.25.40.820">
    <property type="match status" value="1"/>
</dbReference>
<feature type="domain" description="RTR1-type" evidence="14">
    <location>
        <begin position="32"/>
        <end position="118"/>
    </location>
</feature>
<dbReference type="EMBL" id="JAATIQ010000022">
    <property type="protein sequence ID" value="KAF4399171.1"/>
    <property type="molecule type" value="Genomic_DNA"/>
</dbReference>
<keyword evidence="5 12" id="KW-0378">Hydrolase</keyword>
<keyword evidence="13" id="KW-0732">Signal</keyword>
<evidence type="ECO:0000256" key="3">
    <source>
        <dbReference type="ARBA" id="ARBA00022723"/>
    </source>
</evidence>
<dbReference type="PANTHER" id="PTHR14732">
    <property type="entry name" value="RNA POLYMERASE II SUBUNIT B1 CTD PHOSPHATASE RPAP2-RELATED"/>
    <property type="match status" value="1"/>
</dbReference>
<evidence type="ECO:0000256" key="6">
    <source>
        <dbReference type="ARBA" id="ARBA00022833"/>
    </source>
</evidence>
<dbReference type="PANTHER" id="PTHR14732:SF0">
    <property type="entry name" value="RNA POLYMERASE II SUBUNIT B1 CTD PHOSPHATASE RPAP2-RELATED"/>
    <property type="match status" value="1"/>
</dbReference>
<evidence type="ECO:0000256" key="5">
    <source>
        <dbReference type="ARBA" id="ARBA00022801"/>
    </source>
</evidence>
<keyword evidence="4 12" id="KW-0863">Zinc-finger</keyword>
<proteinExistence type="inferred from homology"/>
<accession>A0A7J6HWK4</accession>
<dbReference type="GO" id="GO:0005634">
    <property type="term" value="C:nucleus"/>
    <property type="evidence" value="ECO:0007669"/>
    <property type="project" value="UniProtKB-SubCell"/>
</dbReference>
<evidence type="ECO:0000256" key="2">
    <source>
        <dbReference type="ARBA" id="ARBA00005676"/>
    </source>
</evidence>
<dbReference type="AlphaFoldDB" id="A0A7J6HWK4"/>
<feature type="chain" id="PRO_5029560996" description="RNA polymerase II subunit B1 CTD phosphatase RPAP2 homolog" evidence="13">
    <location>
        <begin position="26"/>
        <end position="159"/>
    </location>
</feature>
<feature type="signal peptide" evidence="13">
    <location>
        <begin position="1"/>
        <end position="25"/>
    </location>
</feature>
<comment type="catalytic activity">
    <reaction evidence="10 12">
        <text>O-phospho-L-threonyl-[protein] + H2O = L-threonyl-[protein] + phosphate</text>
        <dbReference type="Rhea" id="RHEA:47004"/>
        <dbReference type="Rhea" id="RHEA-COMP:11060"/>
        <dbReference type="Rhea" id="RHEA-COMP:11605"/>
        <dbReference type="ChEBI" id="CHEBI:15377"/>
        <dbReference type="ChEBI" id="CHEBI:30013"/>
        <dbReference type="ChEBI" id="CHEBI:43474"/>
        <dbReference type="ChEBI" id="CHEBI:61977"/>
        <dbReference type="EC" id="3.1.3.16"/>
    </reaction>
</comment>
<comment type="function">
    <text evidence="12">Putative RNA polymerase II subunit B1 C-terminal domain (CTD) phosphatase involved in RNA polymerase II transcription regulation.</text>
</comment>
<organism evidence="15 16">
    <name type="scientific">Cannabis sativa</name>
    <name type="common">Hemp</name>
    <name type="synonym">Marijuana</name>
    <dbReference type="NCBI Taxonomy" id="3483"/>
    <lineage>
        <taxon>Eukaryota</taxon>
        <taxon>Viridiplantae</taxon>
        <taxon>Streptophyta</taxon>
        <taxon>Embryophyta</taxon>
        <taxon>Tracheophyta</taxon>
        <taxon>Spermatophyta</taxon>
        <taxon>Magnoliopsida</taxon>
        <taxon>eudicotyledons</taxon>
        <taxon>Gunneridae</taxon>
        <taxon>Pentapetalae</taxon>
        <taxon>rosids</taxon>
        <taxon>fabids</taxon>
        <taxon>Rosales</taxon>
        <taxon>Cannabaceae</taxon>
        <taxon>Cannabis</taxon>
    </lineage>
</organism>
<dbReference type="Proteomes" id="UP000583929">
    <property type="component" value="Unassembled WGS sequence"/>
</dbReference>
<keyword evidence="8 12" id="KW-0539">Nucleus</keyword>
<keyword evidence="6 12" id="KW-0862">Zinc</keyword>
<dbReference type="GO" id="GO:0008420">
    <property type="term" value="F:RNA polymerase II CTD heptapeptide repeat phosphatase activity"/>
    <property type="evidence" value="ECO:0007669"/>
    <property type="project" value="UniProtKB-UniRule"/>
</dbReference>
<evidence type="ECO:0000259" key="14">
    <source>
        <dbReference type="PROSITE" id="PS51479"/>
    </source>
</evidence>
<evidence type="ECO:0000256" key="10">
    <source>
        <dbReference type="ARBA" id="ARBA00048336"/>
    </source>
</evidence>
<comment type="catalytic activity">
    <reaction evidence="9 12">
        <text>O-phospho-L-seryl-[protein] + H2O = L-seryl-[protein] + phosphate</text>
        <dbReference type="Rhea" id="RHEA:20629"/>
        <dbReference type="Rhea" id="RHEA-COMP:9863"/>
        <dbReference type="Rhea" id="RHEA-COMP:11604"/>
        <dbReference type="ChEBI" id="CHEBI:15377"/>
        <dbReference type="ChEBI" id="CHEBI:29999"/>
        <dbReference type="ChEBI" id="CHEBI:43474"/>
        <dbReference type="ChEBI" id="CHEBI:83421"/>
        <dbReference type="EC" id="3.1.3.16"/>
    </reaction>
</comment>
<evidence type="ECO:0000313" key="16">
    <source>
        <dbReference type="Proteomes" id="UP000583929"/>
    </source>
</evidence>
<dbReference type="Pfam" id="PF04181">
    <property type="entry name" value="RPAP2_Rtr1"/>
    <property type="match status" value="1"/>
</dbReference>
<dbReference type="GO" id="GO:0005737">
    <property type="term" value="C:cytoplasm"/>
    <property type="evidence" value="ECO:0007669"/>
    <property type="project" value="TreeGrafter"/>
</dbReference>
<dbReference type="GO" id="GO:0043175">
    <property type="term" value="F:RNA polymerase core enzyme binding"/>
    <property type="evidence" value="ECO:0007669"/>
    <property type="project" value="UniProtKB-UniRule"/>
</dbReference>
<evidence type="ECO:0000313" key="15">
    <source>
        <dbReference type="EMBL" id="KAF4399171.1"/>
    </source>
</evidence>
<evidence type="ECO:0000256" key="13">
    <source>
        <dbReference type="SAM" id="SignalP"/>
    </source>
</evidence>
<evidence type="ECO:0000256" key="8">
    <source>
        <dbReference type="ARBA" id="ARBA00023242"/>
    </source>
</evidence>